<reference evidence="1 2" key="1">
    <citation type="submission" date="2018-06" db="EMBL/GenBank/DDBJ databases">
        <authorList>
            <consortium name="Pathogen Informatics"/>
            <person name="Doyle S."/>
        </authorList>
    </citation>
    <scope>NUCLEOTIDE SEQUENCE [LARGE SCALE GENOMIC DNA]</scope>
    <source>
        <strain evidence="1 2">NCTC13315</strain>
    </source>
</reference>
<organism evidence="1 2">
    <name type="scientific">Legionella beliardensis</name>
    <dbReference type="NCBI Taxonomy" id="91822"/>
    <lineage>
        <taxon>Bacteria</taxon>
        <taxon>Pseudomonadati</taxon>
        <taxon>Pseudomonadota</taxon>
        <taxon>Gammaproteobacteria</taxon>
        <taxon>Legionellales</taxon>
        <taxon>Legionellaceae</taxon>
        <taxon>Legionella</taxon>
    </lineage>
</organism>
<sequence length="140" mass="16094">MRPINRCLNKQLVTLCQQVMQLDSLNSKLAQFIPAHLQPHCYAGSFNKGCLLLITDDAVWATEIRYIIPELRDYLRKEAGLYQLININVHVTQSQDVKNTRKPLKGQPISPKTRHTIRNIGDLCHYSPLKEALYRLADEP</sequence>
<dbReference type="Pfam" id="PF05258">
    <property type="entry name" value="DciA"/>
    <property type="match status" value="1"/>
</dbReference>
<dbReference type="AlphaFoldDB" id="A0A378ICG8"/>
<accession>A0A378ICG8</accession>
<evidence type="ECO:0000313" key="1">
    <source>
        <dbReference type="EMBL" id="STX29994.1"/>
    </source>
</evidence>
<gene>
    <name evidence="1" type="ORF">NCTC13315_02555</name>
</gene>
<evidence type="ECO:0000313" key="2">
    <source>
        <dbReference type="Proteomes" id="UP000254968"/>
    </source>
</evidence>
<dbReference type="Proteomes" id="UP000254968">
    <property type="component" value="Unassembled WGS sequence"/>
</dbReference>
<name>A0A378ICG8_9GAMM</name>
<dbReference type="EMBL" id="UGNV01000001">
    <property type="protein sequence ID" value="STX29994.1"/>
    <property type="molecule type" value="Genomic_DNA"/>
</dbReference>
<dbReference type="InterPro" id="IPR007922">
    <property type="entry name" value="DciA-like"/>
</dbReference>
<dbReference type="OrthoDB" id="5660016at2"/>
<proteinExistence type="predicted"/>
<dbReference type="RefSeq" id="WP_115303714.1">
    <property type="nucleotide sequence ID" value="NZ_CAAAHO010000005.1"/>
</dbReference>
<keyword evidence="2" id="KW-1185">Reference proteome</keyword>
<protein>
    <submittedName>
        <fullName evidence="1">Zn-ribbon-containing, possible RNA-binding protein-like protein</fullName>
    </submittedName>
</protein>